<comment type="caution">
    <text evidence="2">The sequence shown here is derived from an EMBL/GenBank/DDBJ whole genome shotgun (WGS) entry which is preliminary data.</text>
</comment>
<dbReference type="Proteomes" id="UP000249547">
    <property type="component" value="Unassembled WGS sequence"/>
</dbReference>
<evidence type="ECO:0000313" key="2">
    <source>
        <dbReference type="EMBL" id="RAJ00419.1"/>
    </source>
</evidence>
<name>A0A327Q7E5_9BACT</name>
<keyword evidence="3" id="KW-1185">Reference proteome</keyword>
<evidence type="ECO:0008006" key="4">
    <source>
        <dbReference type="Google" id="ProtNLM"/>
    </source>
</evidence>
<dbReference type="AlphaFoldDB" id="A0A327Q7E5"/>
<dbReference type="RefSeq" id="WP_148707404.1">
    <property type="nucleotide sequence ID" value="NZ_QLLL01000008.1"/>
</dbReference>
<evidence type="ECO:0000256" key="1">
    <source>
        <dbReference type="SAM" id="SignalP"/>
    </source>
</evidence>
<feature type="signal peptide" evidence="1">
    <location>
        <begin position="1"/>
        <end position="23"/>
    </location>
</feature>
<feature type="chain" id="PRO_5016466693" description="Aspartyl protease" evidence="1">
    <location>
        <begin position="24"/>
        <end position="278"/>
    </location>
</feature>
<evidence type="ECO:0000313" key="3">
    <source>
        <dbReference type="Proteomes" id="UP000249547"/>
    </source>
</evidence>
<dbReference type="OrthoDB" id="1098576at2"/>
<organism evidence="2 3">
    <name type="scientific">Chitinophaga skermanii</name>
    <dbReference type="NCBI Taxonomy" id="331697"/>
    <lineage>
        <taxon>Bacteria</taxon>
        <taxon>Pseudomonadati</taxon>
        <taxon>Bacteroidota</taxon>
        <taxon>Chitinophagia</taxon>
        <taxon>Chitinophagales</taxon>
        <taxon>Chitinophagaceae</taxon>
        <taxon>Chitinophaga</taxon>
    </lineage>
</organism>
<accession>A0A327Q7E5</accession>
<keyword evidence="1" id="KW-0732">Signal</keyword>
<proteinExistence type="predicted"/>
<sequence>MQRFTLCLLGWLLGVIIATPVSAQQNFQWKNTPRSVPFTWSASENDPHAAMLIPITDSKTGKQLFLQFDTGVMQSVLYNEQGDSVRWKLGNYQLLVLHLPAKQLQHDGKIAGTLGLDFIQDYIVEIDYPACKINFKPRIASNLQWSSLTVTPKGLMLPAKIRGQQTQLFFDSGSSAFPLVTDEETFATLALNGKPANKYTANSWGRTLDVYTAPTNDSILLGGKLLPILTVAHIAGASEQQVAMMKKIGIGGLTGNKLFLQQRLLLDIRGKRFAIQGK</sequence>
<protein>
    <recommendedName>
        <fullName evidence="4">Aspartyl protease</fullName>
    </recommendedName>
</protein>
<dbReference type="EMBL" id="QLLL01000008">
    <property type="protein sequence ID" value="RAJ00419.1"/>
    <property type="molecule type" value="Genomic_DNA"/>
</dbReference>
<reference evidence="2 3" key="1">
    <citation type="submission" date="2018-06" db="EMBL/GenBank/DDBJ databases">
        <title>Genomic Encyclopedia of Archaeal and Bacterial Type Strains, Phase II (KMG-II): from individual species to whole genera.</title>
        <authorList>
            <person name="Goeker M."/>
        </authorList>
    </citation>
    <scope>NUCLEOTIDE SEQUENCE [LARGE SCALE GENOMIC DNA]</scope>
    <source>
        <strain evidence="2 3">DSM 23857</strain>
    </source>
</reference>
<gene>
    <name evidence="2" type="ORF">LX64_04125</name>
</gene>